<keyword evidence="2" id="KW-1185">Reference proteome</keyword>
<comment type="caution">
    <text evidence="1">The sequence shown here is derived from an EMBL/GenBank/DDBJ whole genome shotgun (WGS) entry which is preliminary data.</text>
</comment>
<name>A0ACC5Y7W7_9TELE</name>
<organism evidence="1 2">
    <name type="scientific">Pangasius djambal</name>
    <dbReference type="NCBI Taxonomy" id="1691987"/>
    <lineage>
        <taxon>Eukaryota</taxon>
        <taxon>Metazoa</taxon>
        <taxon>Chordata</taxon>
        <taxon>Craniata</taxon>
        <taxon>Vertebrata</taxon>
        <taxon>Euteleostomi</taxon>
        <taxon>Actinopterygii</taxon>
        <taxon>Neopterygii</taxon>
        <taxon>Teleostei</taxon>
        <taxon>Ostariophysi</taxon>
        <taxon>Siluriformes</taxon>
        <taxon>Pangasiidae</taxon>
        <taxon>Pangasius</taxon>
    </lineage>
</organism>
<proteinExistence type="predicted"/>
<evidence type="ECO:0000313" key="1">
    <source>
        <dbReference type="EMBL" id="MCJ8731745.1"/>
    </source>
</evidence>
<evidence type="ECO:0000313" key="2">
    <source>
        <dbReference type="Proteomes" id="UP000830395"/>
    </source>
</evidence>
<accession>A0ACC5Y7W7</accession>
<protein>
    <submittedName>
        <fullName evidence="1">Uncharacterized protein</fullName>
    </submittedName>
</protein>
<dbReference type="EMBL" id="CM040978">
    <property type="protein sequence ID" value="MCJ8731745.1"/>
    <property type="molecule type" value="Genomic_DNA"/>
</dbReference>
<dbReference type="Proteomes" id="UP000830395">
    <property type="component" value="Chromosome 4"/>
</dbReference>
<sequence>MSSPEPLRPFPFSCFLSCSEEESIEDLRFSSTSVACLVMGSITLSAEGRGTCSAMGLEVFVLAFELVPGSSVDVVSELVPSAVPSVVSKLVPGLSPNLVIGLVPGLEPILLFKLLQDSLAILMFELVPD</sequence>
<gene>
    <name evidence="1" type="ORF">PDJAM_G00202880</name>
</gene>
<reference evidence="1" key="1">
    <citation type="submission" date="2020-02" db="EMBL/GenBank/DDBJ databases">
        <title>Genome sequencing of the panga catfish, Pangasius djambal.</title>
        <authorList>
            <person name="Wen M."/>
            <person name="Zahm M."/>
            <person name="Roques C."/>
            <person name="Cabau C."/>
            <person name="Klopp C."/>
            <person name="Donnadieu C."/>
            <person name="Jouanno E."/>
            <person name="Avarre J.-C."/>
            <person name="Campet M."/>
            <person name="Ha T."/>
            <person name="Dugue R."/>
            <person name="Lampietro C."/>
            <person name="Louis A."/>
            <person name="Herpin A."/>
            <person name="Echchiki A."/>
            <person name="Berthelot C."/>
            <person name="Parey E."/>
            <person name="Roest-Crollius H."/>
            <person name="Braasch I."/>
            <person name="Postlethwait J.H."/>
            <person name="Bobe J."/>
            <person name="Montfort J."/>
            <person name="Bouchez O."/>
            <person name="Begum T."/>
            <person name="Schartl M."/>
            <person name="Gustiano R."/>
            <person name="Guiguen Y."/>
        </authorList>
    </citation>
    <scope>NUCLEOTIDE SEQUENCE</scope>
    <source>
        <strain evidence="1">Pdj_M5554</strain>
    </source>
</reference>